<feature type="compositionally biased region" description="Low complexity" evidence="9">
    <location>
        <begin position="68"/>
        <end position="92"/>
    </location>
</feature>
<dbReference type="PROSITE" id="PS50114">
    <property type="entry name" value="GATA_ZN_FINGER_2"/>
    <property type="match status" value="1"/>
</dbReference>
<dbReference type="Pfam" id="PF00320">
    <property type="entry name" value="GATA"/>
    <property type="match status" value="1"/>
</dbReference>
<evidence type="ECO:0000256" key="4">
    <source>
        <dbReference type="ARBA" id="ARBA00022833"/>
    </source>
</evidence>
<reference evidence="12 13" key="1">
    <citation type="submission" date="2024-03" db="EMBL/GenBank/DDBJ databases">
        <title>Complete genome sequence of the green alga Chloropicon roscoffensis RCC1871.</title>
        <authorList>
            <person name="Lemieux C."/>
            <person name="Pombert J.-F."/>
            <person name="Otis C."/>
            <person name="Turmel M."/>
        </authorList>
    </citation>
    <scope>NUCLEOTIDE SEQUENCE [LARGE SCALE GENOMIC DNA]</scope>
    <source>
        <strain evidence="12 13">RCC1871</strain>
    </source>
</reference>
<sequence>MGAKKGGPCGHCGSTESPMWRKGPDTKPVLCNACGARWITKRTLDGYLPKSAGGTARKPKPRAKSATVSSSRNSQRRVSASSRRGRPAAVGGDEPLILSGKRAKRAPQKYQDTTKPKPAKAKRGSAGATTSSGPVSSRSSKRKSLKVEVGGKPGKVQDRIPSPQKPAKKRRTVKILYVEDLEGPKTTVPPKKKKYSLLDRYPYRKHSVLKSSESPLCHVDLLSIVRETNFKACLSEEDKESLAAMLPPVDVGEGSADLSGVFSSEAFRSAVLNYQDLLKSGSFDPDLPAANLRMVDHYDRLTRELNLTKWIAEVPTNTSRRSRGSAASSAGMPSTVQAMQEALMKSGSTPKIELPATTEAVTATS</sequence>
<dbReference type="SMART" id="SM00401">
    <property type="entry name" value="ZnF_GATA"/>
    <property type="match status" value="1"/>
</dbReference>
<dbReference type="InterPro" id="IPR013088">
    <property type="entry name" value="Znf_NHR/GATA"/>
</dbReference>
<dbReference type="InterPro" id="IPR000679">
    <property type="entry name" value="Znf_GATA"/>
</dbReference>
<evidence type="ECO:0000256" key="3">
    <source>
        <dbReference type="ARBA" id="ARBA00022771"/>
    </source>
</evidence>
<dbReference type="EMBL" id="CP151507">
    <property type="protein sequence ID" value="WZN63325.1"/>
    <property type="molecule type" value="Genomic_DNA"/>
</dbReference>
<gene>
    <name evidence="12" type="ORF">HKI87_07g48730</name>
</gene>
<evidence type="ECO:0000256" key="6">
    <source>
        <dbReference type="ARBA" id="ARBA00023163"/>
    </source>
</evidence>
<keyword evidence="5" id="KW-0805">Transcription regulation</keyword>
<protein>
    <submittedName>
        <fullName evidence="12">GATA transcription factor</fullName>
    </submittedName>
</protein>
<keyword evidence="4" id="KW-0862">Zinc</keyword>
<dbReference type="InterPro" id="IPR044867">
    <property type="entry name" value="DEUBAD_dom"/>
</dbReference>
<feature type="region of interest" description="Disordered" evidence="9">
    <location>
        <begin position="1"/>
        <end position="27"/>
    </location>
</feature>
<evidence type="ECO:0000256" key="7">
    <source>
        <dbReference type="ARBA" id="ARBA00023242"/>
    </source>
</evidence>
<dbReference type="InterPro" id="IPR044589">
    <property type="entry name" value="GATA26/27"/>
</dbReference>
<dbReference type="GO" id="GO:0008270">
    <property type="term" value="F:zinc ion binding"/>
    <property type="evidence" value="ECO:0007669"/>
    <property type="project" value="UniProtKB-KW"/>
</dbReference>
<dbReference type="InterPro" id="IPR028020">
    <property type="entry name" value="ASX_DEUBAD_dom"/>
</dbReference>
<dbReference type="CDD" id="cd00202">
    <property type="entry name" value="ZnF_GATA"/>
    <property type="match status" value="1"/>
</dbReference>
<dbReference type="SUPFAM" id="SSF57716">
    <property type="entry name" value="Glucocorticoid receptor-like (DNA-binding domain)"/>
    <property type="match status" value="1"/>
</dbReference>
<organism evidence="12 13">
    <name type="scientific">Chloropicon roscoffensis</name>
    <dbReference type="NCBI Taxonomy" id="1461544"/>
    <lineage>
        <taxon>Eukaryota</taxon>
        <taxon>Viridiplantae</taxon>
        <taxon>Chlorophyta</taxon>
        <taxon>Chloropicophyceae</taxon>
        <taxon>Chloropicales</taxon>
        <taxon>Chloropicaceae</taxon>
        <taxon>Chloropicon</taxon>
    </lineage>
</organism>
<dbReference type="PANTHER" id="PTHR46855">
    <property type="entry name" value="OSJNBB0038F03.10 PROTEIN"/>
    <property type="match status" value="1"/>
</dbReference>
<feature type="compositionally biased region" description="Gly residues" evidence="9">
    <location>
        <begin position="1"/>
        <end position="10"/>
    </location>
</feature>
<keyword evidence="7" id="KW-0539">Nucleus</keyword>
<feature type="domain" description="DEUBAD" evidence="11">
    <location>
        <begin position="212"/>
        <end position="324"/>
    </location>
</feature>
<feature type="region of interest" description="Disordered" evidence="9">
    <location>
        <begin position="45"/>
        <end position="170"/>
    </location>
</feature>
<evidence type="ECO:0000259" key="10">
    <source>
        <dbReference type="PROSITE" id="PS50114"/>
    </source>
</evidence>
<dbReference type="Gene3D" id="3.30.50.10">
    <property type="entry name" value="Erythroid Transcription Factor GATA-1, subunit A"/>
    <property type="match status" value="1"/>
</dbReference>
<evidence type="ECO:0000256" key="2">
    <source>
        <dbReference type="ARBA" id="ARBA00022723"/>
    </source>
</evidence>
<evidence type="ECO:0000256" key="5">
    <source>
        <dbReference type="ARBA" id="ARBA00023015"/>
    </source>
</evidence>
<dbReference type="Proteomes" id="UP001472866">
    <property type="component" value="Chromosome 07"/>
</dbReference>
<dbReference type="PROSITE" id="PS51916">
    <property type="entry name" value="DEUBAD"/>
    <property type="match status" value="1"/>
</dbReference>
<keyword evidence="13" id="KW-1185">Reference proteome</keyword>
<dbReference type="PANTHER" id="PTHR46855:SF1">
    <property type="entry name" value="GATA TRANSCRIPTION FACTOR 26"/>
    <property type="match status" value="1"/>
</dbReference>
<dbReference type="GO" id="GO:0005634">
    <property type="term" value="C:nucleus"/>
    <property type="evidence" value="ECO:0007669"/>
    <property type="project" value="UniProtKB-SubCell"/>
</dbReference>
<evidence type="ECO:0000256" key="8">
    <source>
        <dbReference type="PROSITE-ProRule" id="PRU00094"/>
    </source>
</evidence>
<dbReference type="Pfam" id="PF13919">
    <property type="entry name" value="ASXH"/>
    <property type="match status" value="1"/>
</dbReference>
<feature type="region of interest" description="Disordered" evidence="9">
    <location>
        <begin position="318"/>
        <end position="365"/>
    </location>
</feature>
<evidence type="ECO:0000259" key="11">
    <source>
        <dbReference type="PROSITE" id="PS51916"/>
    </source>
</evidence>
<evidence type="ECO:0000313" key="12">
    <source>
        <dbReference type="EMBL" id="WZN63325.1"/>
    </source>
</evidence>
<evidence type="ECO:0000313" key="13">
    <source>
        <dbReference type="Proteomes" id="UP001472866"/>
    </source>
</evidence>
<dbReference type="GO" id="GO:0043565">
    <property type="term" value="F:sequence-specific DNA binding"/>
    <property type="evidence" value="ECO:0007669"/>
    <property type="project" value="InterPro"/>
</dbReference>
<evidence type="ECO:0000256" key="9">
    <source>
        <dbReference type="SAM" id="MobiDB-lite"/>
    </source>
</evidence>
<keyword evidence="3 8" id="KW-0863">Zinc-finger</keyword>
<name>A0AAX4PAE0_9CHLO</name>
<proteinExistence type="predicted"/>
<dbReference type="GO" id="GO:0006355">
    <property type="term" value="P:regulation of DNA-templated transcription"/>
    <property type="evidence" value="ECO:0007669"/>
    <property type="project" value="InterPro"/>
</dbReference>
<evidence type="ECO:0000256" key="1">
    <source>
        <dbReference type="ARBA" id="ARBA00004123"/>
    </source>
</evidence>
<comment type="subcellular location">
    <subcellularLocation>
        <location evidence="1">Nucleus</location>
    </subcellularLocation>
</comment>
<keyword evidence="2" id="KW-0479">Metal-binding</keyword>
<accession>A0AAX4PAE0</accession>
<keyword evidence="6" id="KW-0804">Transcription</keyword>
<dbReference type="AlphaFoldDB" id="A0AAX4PAE0"/>
<feature type="domain" description="GATA-type" evidence="10">
    <location>
        <begin position="3"/>
        <end position="35"/>
    </location>
</feature>